<feature type="compositionally biased region" description="Low complexity" evidence="1">
    <location>
        <begin position="146"/>
        <end position="163"/>
    </location>
</feature>
<organism evidence="3 4">
    <name type="scientific">Seminavis robusta</name>
    <dbReference type="NCBI Taxonomy" id="568900"/>
    <lineage>
        <taxon>Eukaryota</taxon>
        <taxon>Sar</taxon>
        <taxon>Stramenopiles</taxon>
        <taxon>Ochrophyta</taxon>
        <taxon>Bacillariophyta</taxon>
        <taxon>Bacillariophyceae</taxon>
        <taxon>Bacillariophycidae</taxon>
        <taxon>Naviculales</taxon>
        <taxon>Naviculaceae</taxon>
        <taxon>Seminavis</taxon>
    </lineage>
</organism>
<dbReference type="AlphaFoldDB" id="A0A9N8DAV8"/>
<evidence type="ECO:0000256" key="1">
    <source>
        <dbReference type="SAM" id="MobiDB-lite"/>
    </source>
</evidence>
<dbReference type="InterPro" id="IPR027417">
    <property type="entry name" value="P-loop_NTPase"/>
</dbReference>
<accession>A0A9N8DAV8</accession>
<comment type="caution">
    <text evidence="3">The sequence shown here is derived from an EMBL/GenBank/DDBJ whole genome shotgun (WGS) entry which is preliminary data.</text>
</comment>
<sequence>MAKSAEAEHRSNTSRTTRSNSNKSLVSDVTCLSTEFSSGAFLRSSNNDATTTVSNNSRVPPSLGGSFVGLEDSKHSTTKDASCNLPDKVRVRESGMSMKGQLRDSLKNMAQDLLLKLPSLGIYGRQEQLGLLEQAFKTLLHGRGGKSSFKSSLTASSTSKGSTMGNLKDSADHDDTTCATEKSGSTAEKSVRFSPDAKGDDLDHHLGKQKQVVWVTGIGGSGKSSLVAAFKDKVHNMAGSSNSAFFASGKFEFHQNLKPYSGISQAMTQFCNSLMLYSSDSTLQDLAARLQDQLTQYQLQVLTQYLIPNMQRVLSLQEAPANSIIEEESHHQEERLVGADGPSLEALHTLQIAFQIFLRAVCSIQPLVLVLDDLQSADVNSLELIEQILSDKKNPNLLLIGLYRNDQLNESDKLVKDIVSKCPPSQDSNNNNDDHANSMYSVRTTTIALNEDSDLGVTEVNQLLQDFLNASDFAEEQVLALATLVHQKTQGRPFYVHQFISNLVMQESFQYNVTTLSWTWDLEDIQSNMEATKNVVHIMQTRLNRLSNDKKALLKRLACLESHFSYDMCRLVGAPLADPESIDESLTDYVSLGLINEMVSEQRMADSFRMEEEDGAASDVAIETSQGGFNGITFFWVHDKIQQSVMELFITKEELNREKLDMAENLLEKLNPEQMSSELFVVANLLNDGLESLSVDFLTNTRRLDFAKFNMRAGKKALEASAFTSAANFLNVGIRLLPSGSFDTDYELALDLYSSAAEAECYRGRYDNMQRSIDEIVERKSISLLDKRRAYNARLDSLQAKDLIIEAREECVAVLAKLGCRFPKIALTPRIIAGLVKTKMAAKKLCEKDVNEYALLSDPRILWIMALLDKLMTFAFLTESPLVPLIAIKAIKYTQKYGVGIQSAPMFALAAFLVCGPMGDYKTGKALADLSLKVLGRAESQRAKARTYMFVYGFVYHWSEAAQPCRSKLLEGYKAGLAVGDLENSCWNLSHFLHMAFFSGVSLPSLHLDVVAYGDQVEGFSQATARDLLRGLQHAVEVLMGTASSRVRNIVGEEKSMVSVITDLKWEMYTSFFLGDYARVAQIMNENKTIMDGFPGTYGHGTQCCYIGMSFMLLARTEKRASAKYKREAKKFAKVVKTTVDKGCPNATHLESLLDAFLEASKGKEPKACKNFEVAALLAGRKGFLQDQALAQQHLGEYYLTLGKRDEAGYHIGEAVKLFEIWGAQAVADMLKEKYVQLLAPVPSVCVE</sequence>
<protein>
    <submittedName>
        <fullName evidence="3">Transcriptional regulator</fullName>
    </submittedName>
</protein>
<evidence type="ECO:0000313" key="3">
    <source>
        <dbReference type="EMBL" id="CAB9497399.1"/>
    </source>
</evidence>
<feature type="compositionally biased region" description="Low complexity" evidence="1">
    <location>
        <begin position="13"/>
        <end position="22"/>
    </location>
</feature>
<name>A0A9N8DAV8_9STRA</name>
<feature type="domain" description="Orc1-like AAA ATPase" evidence="2">
    <location>
        <begin position="209"/>
        <end position="400"/>
    </location>
</feature>
<feature type="compositionally biased region" description="Basic and acidic residues" evidence="1">
    <location>
        <begin position="189"/>
        <end position="203"/>
    </location>
</feature>
<dbReference type="InterPro" id="IPR053159">
    <property type="entry name" value="Hybrid_Histidine_Kinase"/>
</dbReference>
<dbReference type="InterPro" id="IPR041664">
    <property type="entry name" value="AAA_16"/>
</dbReference>
<dbReference type="SUPFAM" id="SSF52540">
    <property type="entry name" value="P-loop containing nucleoside triphosphate hydrolases"/>
    <property type="match status" value="1"/>
</dbReference>
<gene>
    <name evidence="3" type="ORF">SEMRO_19_G013500.1</name>
</gene>
<proteinExistence type="predicted"/>
<dbReference type="Pfam" id="PF13191">
    <property type="entry name" value="AAA_16"/>
    <property type="match status" value="1"/>
</dbReference>
<keyword evidence="4" id="KW-1185">Reference proteome</keyword>
<dbReference type="EMBL" id="CAICTM010000019">
    <property type="protein sequence ID" value="CAB9497399.1"/>
    <property type="molecule type" value="Genomic_DNA"/>
</dbReference>
<evidence type="ECO:0000259" key="2">
    <source>
        <dbReference type="Pfam" id="PF13191"/>
    </source>
</evidence>
<evidence type="ECO:0000313" key="4">
    <source>
        <dbReference type="Proteomes" id="UP001153069"/>
    </source>
</evidence>
<reference evidence="3" key="1">
    <citation type="submission" date="2020-06" db="EMBL/GenBank/DDBJ databases">
        <authorList>
            <consortium name="Plant Systems Biology data submission"/>
        </authorList>
    </citation>
    <scope>NUCLEOTIDE SEQUENCE</scope>
    <source>
        <strain evidence="3">D6</strain>
    </source>
</reference>
<feature type="region of interest" description="Disordered" evidence="1">
    <location>
        <begin position="1"/>
        <end position="24"/>
    </location>
</feature>
<feature type="compositionally biased region" description="Basic and acidic residues" evidence="1">
    <location>
        <begin position="1"/>
        <end position="11"/>
    </location>
</feature>
<dbReference type="Proteomes" id="UP001153069">
    <property type="component" value="Unassembled WGS sequence"/>
</dbReference>
<dbReference type="Gene3D" id="3.40.50.300">
    <property type="entry name" value="P-loop containing nucleotide triphosphate hydrolases"/>
    <property type="match status" value="1"/>
</dbReference>
<feature type="region of interest" description="Disordered" evidence="1">
    <location>
        <begin position="143"/>
        <end position="203"/>
    </location>
</feature>
<dbReference type="PANTHER" id="PTHR43642:SF1">
    <property type="entry name" value="HYBRID SIGNAL TRANSDUCTION HISTIDINE KINASE G"/>
    <property type="match status" value="1"/>
</dbReference>
<feature type="compositionally biased region" description="Polar residues" evidence="1">
    <location>
        <begin position="177"/>
        <end position="188"/>
    </location>
</feature>
<dbReference type="PANTHER" id="PTHR43642">
    <property type="entry name" value="HYBRID SIGNAL TRANSDUCTION HISTIDINE KINASE G"/>
    <property type="match status" value="1"/>
</dbReference>